<comment type="caution">
    <text evidence="2">The sequence shown here is derived from an EMBL/GenBank/DDBJ whole genome shotgun (WGS) entry which is preliminary data.</text>
</comment>
<feature type="region of interest" description="Disordered" evidence="1">
    <location>
        <begin position="1"/>
        <end position="78"/>
    </location>
</feature>
<feature type="compositionally biased region" description="Basic and acidic residues" evidence="1">
    <location>
        <begin position="1"/>
        <end position="17"/>
    </location>
</feature>
<evidence type="ECO:0000256" key="1">
    <source>
        <dbReference type="SAM" id="MobiDB-lite"/>
    </source>
</evidence>
<organism evidence="2 3">
    <name type="scientific">Trebonia kvetii</name>
    <dbReference type="NCBI Taxonomy" id="2480626"/>
    <lineage>
        <taxon>Bacteria</taxon>
        <taxon>Bacillati</taxon>
        <taxon>Actinomycetota</taxon>
        <taxon>Actinomycetes</taxon>
        <taxon>Streptosporangiales</taxon>
        <taxon>Treboniaceae</taxon>
        <taxon>Trebonia</taxon>
    </lineage>
</organism>
<dbReference type="RefSeq" id="WP_145858818.1">
    <property type="nucleotide sequence ID" value="NZ_RPFW01000006.1"/>
</dbReference>
<protein>
    <submittedName>
        <fullName evidence="2">Uncharacterized protein</fullName>
    </submittedName>
</protein>
<sequence>MRPREAAAGHRGGEQHAGHQPGGRPPVDDCARGVLFLPGGLDVPARADPVRQRRGRGRQDAEAGVLGAAQPALGEHRG</sequence>
<dbReference type="AlphaFoldDB" id="A0A6P2BU47"/>
<accession>A0A6P2BU47</accession>
<dbReference type="EMBL" id="RPFW01000006">
    <property type="protein sequence ID" value="TVZ01891.1"/>
    <property type="molecule type" value="Genomic_DNA"/>
</dbReference>
<name>A0A6P2BU47_9ACTN</name>
<keyword evidence="3" id="KW-1185">Reference proteome</keyword>
<evidence type="ECO:0000313" key="2">
    <source>
        <dbReference type="EMBL" id="TVZ01891.1"/>
    </source>
</evidence>
<evidence type="ECO:0000313" key="3">
    <source>
        <dbReference type="Proteomes" id="UP000460272"/>
    </source>
</evidence>
<gene>
    <name evidence="2" type="ORF">EAS64_31110</name>
</gene>
<proteinExistence type="predicted"/>
<reference evidence="2 3" key="1">
    <citation type="submission" date="2018-11" db="EMBL/GenBank/DDBJ databases">
        <title>Trebonia kvetii gen.nov., sp.nov., a novel acidophilic actinobacterium, and proposal of the new actinobacterial family Treboniaceae fam. nov.</title>
        <authorList>
            <person name="Rapoport D."/>
            <person name="Sagova-Mareckova M."/>
            <person name="Sedlacek I."/>
            <person name="Provaznik J."/>
            <person name="Kralova S."/>
            <person name="Pavlinic D."/>
            <person name="Benes V."/>
            <person name="Kopecky J."/>
        </authorList>
    </citation>
    <scope>NUCLEOTIDE SEQUENCE [LARGE SCALE GENOMIC DNA]</scope>
    <source>
        <strain evidence="2 3">15Tr583</strain>
    </source>
</reference>
<dbReference type="Proteomes" id="UP000460272">
    <property type="component" value="Unassembled WGS sequence"/>
</dbReference>